<name>A0A974AFZ8_9BRAD</name>
<dbReference type="InterPro" id="IPR029063">
    <property type="entry name" value="SAM-dependent_MTases_sf"/>
</dbReference>
<gene>
    <name evidence="1" type="ORF">HU230_14865</name>
</gene>
<evidence type="ECO:0000313" key="1">
    <source>
        <dbReference type="EMBL" id="NVL06988.1"/>
    </source>
</evidence>
<dbReference type="AlphaFoldDB" id="A0A974AFZ8"/>
<comment type="caution">
    <text evidence="1">The sequence shown here is derived from an EMBL/GenBank/DDBJ whole genome shotgun (WGS) entry which is preliminary data.</text>
</comment>
<dbReference type="Gene3D" id="3.40.50.150">
    <property type="entry name" value="Vaccinia Virus protein VP39"/>
    <property type="match status" value="1"/>
</dbReference>
<dbReference type="EMBL" id="JABWSX010000001">
    <property type="protein sequence ID" value="NVL06988.1"/>
    <property type="molecule type" value="Genomic_DNA"/>
</dbReference>
<sequence length="133" mass="14592">MKTGGGKILRPGCALAPLKEEETDIEPVYLQAYSTSPLVGAHVDRLKPDFVFIDGDHSLRGAMQDHLLVRSHASIIVHHDIHSQACPDTTLLWKALKEFEAPGFDAFEFTSQYPSVNGSFLGIGAMKRRSGQT</sequence>
<proteinExistence type="predicted"/>
<organism evidence="1">
    <name type="scientific">Bradyrhizobium quebecense</name>
    <dbReference type="NCBI Taxonomy" id="2748629"/>
    <lineage>
        <taxon>Bacteria</taxon>
        <taxon>Pseudomonadati</taxon>
        <taxon>Pseudomonadota</taxon>
        <taxon>Alphaproteobacteria</taxon>
        <taxon>Hyphomicrobiales</taxon>
        <taxon>Nitrobacteraceae</taxon>
        <taxon>Bradyrhizobium</taxon>
    </lineage>
</organism>
<dbReference type="RefSeq" id="WP_176530700.1">
    <property type="nucleotide sequence ID" value="NZ_CP088022.1"/>
</dbReference>
<reference evidence="1" key="1">
    <citation type="submission" date="2020-06" db="EMBL/GenBank/DDBJ databases">
        <title>Whole Genome Sequence of Bradyrhizobium sp. Strain 66S1MB.</title>
        <authorList>
            <person name="Bromfield E."/>
            <person name="Cloutier S."/>
        </authorList>
    </citation>
    <scope>NUCLEOTIDE SEQUENCE</scope>
    <source>
        <strain evidence="1">66S1MB</strain>
    </source>
</reference>
<accession>A0A974AFZ8</accession>
<protein>
    <submittedName>
        <fullName evidence="1">Uncharacterized protein</fullName>
    </submittedName>
</protein>